<protein>
    <recommendedName>
        <fullName evidence="3">Glycoamylase-like domain-containing protein</fullName>
    </recommendedName>
</protein>
<feature type="domain" description="Glycoamylase-like" evidence="3">
    <location>
        <begin position="230"/>
        <end position="476"/>
    </location>
</feature>
<dbReference type="Pfam" id="PF10091">
    <property type="entry name" value="Glycoamylase"/>
    <property type="match status" value="1"/>
</dbReference>
<reference evidence="4 5" key="1">
    <citation type="submission" date="2016-04" db="EMBL/GenBank/DDBJ databases">
        <title>Xanthomonas translucens phylogeny.</title>
        <authorList>
            <person name="Langlois P."/>
        </authorList>
    </citation>
    <scope>NUCLEOTIDE SEQUENCE [LARGE SCALE GENOMIC DNA]</scope>
    <source>
        <strain evidence="4 5">B99</strain>
    </source>
</reference>
<dbReference type="PIRSF" id="PIRSF028431">
    <property type="entry name" value="UCP028431"/>
    <property type="match status" value="1"/>
</dbReference>
<evidence type="ECO:0000256" key="1">
    <source>
        <dbReference type="SAM" id="MobiDB-lite"/>
    </source>
</evidence>
<evidence type="ECO:0000313" key="4">
    <source>
        <dbReference type="EMBL" id="OAX57577.1"/>
    </source>
</evidence>
<dbReference type="Proteomes" id="UP000093858">
    <property type="component" value="Unassembled WGS sequence"/>
</dbReference>
<evidence type="ECO:0000313" key="5">
    <source>
        <dbReference type="Proteomes" id="UP000093858"/>
    </source>
</evidence>
<feature type="compositionally biased region" description="Polar residues" evidence="1">
    <location>
        <begin position="530"/>
        <end position="540"/>
    </location>
</feature>
<proteinExistence type="predicted"/>
<dbReference type="EMBL" id="LWSU01000022">
    <property type="protein sequence ID" value="OAX57577.1"/>
    <property type="molecule type" value="Genomic_DNA"/>
</dbReference>
<sequence length="540" mass="61823">MKPGSVARSPLVLLLAAATLLASCKKTEEPSVADKKPVKVILIEAELPPKLVKPELPPLFDDIERRTFQFFWDTTNEQNGMAVDRYPSRPFASIASVGFALTVYPIGYENGWISREQAVQRTLTTLRFLRDVPVGPQRTGRAGYKGFYYHFLDMQKGLRYDQWVELSSVDTALLMMGVLFAQSYYEGDSADEKEIRQIADTLYRRVDWKWMQQRTPLITMGWYPERGFIQHDWMGYNEGMMVYLLALGSPTHPVEPDAWQEWTRTYNKDWGVYYGQEYLAFGPLFAHQYNHVWIDFRDIQDQYMREHGIDYFLNSRRATLAQREYAIDNPMKWKEYGENVWGLTASDGPQNTTQDYRGEPRQFFHYRTRGAGLFEAFDDGTIAPTATVSSIVFAPEVVIPATQEMHKRFGDYIYSSYGFLDSFNPSFNYDIPLKTGRMLPNRGWVAGDYIGIDQGAIVTMIANYRNEFVWNVMKKNKYLRAGLERAGFSGGWLTPEGEAPPVPKKDEQAATARALGIAESRAASAEAQPTPAQRQPQNPQ</sequence>
<accession>A0A199P8R8</accession>
<dbReference type="InterPro" id="IPR016883">
    <property type="entry name" value="UCP028431"/>
</dbReference>
<dbReference type="PROSITE" id="PS51257">
    <property type="entry name" value="PROKAR_LIPOPROTEIN"/>
    <property type="match status" value="1"/>
</dbReference>
<keyword evidence="2" id="KW-0732">Signal</keyword>
<evidence type="ECO:0000256" key="2">
    <source>
        <dbReference type="SAM" id="SignalP"/>
    </source>
</evidence>
<dbReference type="RefSeq" id="WP_064538168.1">
    <property type="nucleotide sequence ID" value="NZ_LWSU01000022.1"/>
</dbReference>
<dbReference type="InterPro" id="IPR019282">
    <property type="entry name" value="Glycoamylase-like_cons_dom"/>
</dbReference>
<name>A0A199P8R8_9XANT</name>
<feature type="region of interest" description="Disordered" evidence="1">
    <location>
        <begin position="490"/>
        <end position="540"/>
    </location>
</feature>
<organism evidence="4 5">
    <name type="scientific">Xanthomonas graminis pv. poae</name>
    <dbReference type="NCBI Taxonomy" id="227946"/>
    <lineage>
        <taxon>Bacteria</taxon>
        <taxon>Pseudomonadati</taxon>
        <taxon>Pseudomonadota</taxon>
        <taxon>Gammaproteobacteria</taxon>
        <taxon>Lysobacterales</taxon>
        <taxon>Lysobacteraceae</taxon>
        <taxon>Xanthomonas</taxon>
        <taxon>Xanthomonas translucens group</taxon>
        <taxon>Xanthomonas graminis</taxon>
    </lineage>
</organism>
<feature type="chain" id="PRO_5008282632" description="Glycoamylase-like domain-containing protein" evidence="2">
    <location>
        <begin position="23"/>
        <end position="540"/>
    </location>
</feature>
<feature type="signal peptide" evidence="2">
    <location>
        <begin position="1"/>
        <end position="22"/>
    </location>
</feature>
<dbReference type="AlphaFoldDB" id="A0A199P8R8"/>
<comment type="caution">
    <text evidence="4">The sequence shown here is derived from an EMBL/GenBank/DDBJ whole genome shotgun (WGS) entry which is preliminary data.</text>
</comment>
<dbReference type="Gene3D" id="1.50.10.140">
    <property type="match status" value="1"/>
</dbReference>
<evidence type="ECO:0000259" key="3">
    <source>
        <dbReference type="Pfam" id="PF10091"/>
    </source>
</evidence>
<gene>
    <name evidence="4" type="ORF">A6R73_09745</name>
</gene>